<comment type="caution">
    <text evidence="1">The sequence shown here is derived from an EMBL/GenBank/DDBJ whole genome shotgun (WGS) entry which is preliminary data.</text>
</comment>
<proteinExistence type="predicted"/>
<name>A0ABQ2H441_9PSED</name>
<evidence type="ECO:0000313" key="1">
    <source>
        <dbReference type="EMBL" id="GGM30618.1"/>
    </source>
</evidence>
<keyword evidence="2" id="KW-1185">Reference proteome</keyword>
<gene>
    <name evidence="1" type="ORF">GCM10009425_46500</name>
</gene>
<sequence>MLEFLRLIMTVQIQEEESARQLGIKPSFTTPMPISKAAKDLAILWRKRLVRDVYTLGLCTGSPGIDKAFLVLNFYSQAGSLPISLLKASLNEAIGAFLVSRTYEGQRGRHRLPTL</sequence>
<protein>
    <submittedName>
        <fullName evidence="1">Uncharacterized protein</fullName>
    </submittedName>
</protein>
<dbReference type="EMBL" id="BMNW01000019">
    <property type="protein sequence ID" value="GGM30618.1"/>
    <property type="molecule type" value="Genomic_DNA"/>
</dbReference>
<evidence type="ECO:0000313" key="2">
    <source>
        <dbReference type="Proteomes" id="UP000616499"/>
    </source>
</evidence>
<organism evidence="1 2">
    <name type="scientific">Pseudomonas asuensis</name>
    <dbReference type="NCBI Taxonomy" id="1825787"/>
    <lineage>
        <taxon>Bacteria</taxon>
        <taxon>Pseudomonadati</taxon>
        <taxon>Pseudomonadota</taxon>
        <taxon>Gammaproteobacteria</taxon>
        <taxon>Pseudomonadales</taxon>
        <taxon>Pseudomonadaceae</taxon>
        <taxon>Pseudomonas</taxon>
    </lineage>
</organism>
<reference evidence="2" key="1">
    <citation type="journal article" date="2019" name="Int. J. Syst. Evol. Microbiol.">
        <title>The Global Catalogue of Microorganisms (GCM) 10K type strain sequencing project: providing services to taxonomists for standard genome sequencing and annotation.</title>
        <authorList>
            <consortium name="The Broad Institute Genomics Platform"/>
            <consortium name="The Broad Institute Genome Sequencing Center for Infectious Disease"/>
            <person name="Wu L."/>
            <person name="Ma J."/>
        </authorList>
    </citation>
    <scope>NUCLEOTIDE SEQUENCE [LARGE SCALE GENOMIC DNA]</scope>
    <source>
        <strain evidence="2">JCM 13501</strain>
    </source>
</reference>
<accession>A0ABQ2H441</accession>
<dbReference type="Proteomes" id="UP000616499">
    <property type="component" value="Unassembled WGS sequence"/>
</dbReference>